<proteinExistence type="predicted"/>
<dbReference type="Ensembl" id="ENSORLT00000036440.1">
    <property type="protein sequence ID" value="ENSORLP00000026232.1"/>
    <property type="gene ID" value="ENSORLG00000027978.1"/>
</dbReference>
<evidence type="ECO:0000313" key="1">
    <source>
        <dbReference type="Ensembl" id="ENSORLP00000026232.1"/>
    </source>
</evidence>
<reference evidence="1 2" key="1">
    <citation type="journal article" date="2007" name="Nature">
        <title>The medaka draft genome and insights into vertebrate genome evolution.</title>
        <authorList>
            <person name="Kasahara M."/>
            <person name="Naruse K."/>
            <person name="Sasaki S."/>
            <person name="Nakatani Y."/>
            <person name="Qu W."/>
            <person name="Ahsan B."/>
            <person name="Yamada T."/>
            <person name="Nagayasu Y."/>
            <person name="Doi K."/>
            <person name="Kasai Y."/>
            <person name="Jindo T."/>
            <person name="Kobayashi D."/>
            <person name="Shimada A."/>
            <person name="Toyoda A."/>
            <person name="Kuroki Y."/>
            <person name="Fujiyama A."/>
            <person name="Sasaki T."/>
            <person name="Shimizu A."/>
            <person name="Asakawa S."/>
            <person name="Shimizu N."/>
            <person name="Hashimoto S."/>
            <person name="Yang J."/>
            <person name="Lee Y."/>
            <person name="Matsushima K."/>
            <person name="Sugano S."/>
            <person name="Sakaizumi M."/>
            <person name="Narita T."/>
            <person name="Ohishi K."/>
            <person name="Haga S."/>
            <person name="Ohta F."/>
            <person name="Nomoto H."/>
            <person name="Nogata K."/>
            <person name="Morishita T."/>
            <person name="Endo T."/>
            <person name="Shin-I T."/>
            <person name="Takeda H."/>
            <person name="Morishita S."/>
            <person name="Kohara Y."/>
        </authorList>
    </citation>
    <scope>NUCLEOTIDE SEQUENCE [LARGE SCALE GENOMIC DNA]</scope>
    <source>
        <strain evidence="1 2">Hd-rR</strain>
    </source>
</reference>
<keyword evidence="2" id="KW-1185">Reference proteome</keyword>
<organism evidence="1 2">
    <name type="scientific">Oryzias latipes</name>
    <name type="common">Japanese rice fish</name>
    <name type="synonym">Japanese killifish</name>
    <dbReference type="NCBI Taxonomy" id="8090"/>
    <lineage>
        <taxon>Eukaryota</taxon>
        <taxon>Metazoa</taxon>
        <taxon>Chordata</taxon>
        <taxon>Craniata</taxon>
        <taxon>Vertebrata</taxon>
        <taxon>Euteleostomi</taxon>
        <taxon>Actinopterygii</taxon>
        <taxon>Neopterygii</taxon>
        <taxon>Teleostei</taxon>
        <taxon>Neoteleostei</taxon>
        <taxon>Acanthomorphata</taxon>
        <taxon>Ovalentaria</taxon>
        <taxon>Atherinomorphae</taxon>
        <taxon>Beloniformes</taxon>
        <taxon>Adrianichthyidae</taxon>
        <taxon>Oryziinae</taxon>
        <taxon>Oryzias</taxon>
    </lineage>
</organism>
<protein>
    <submittedName>
        <fullName evidence="1">Uncharacterized protein</fullName>
    </submittedName>
</protein>
<reference evidence="1" key="2">
    <citation type="submission" date="2025-08" db="UniProtKB">
        <authorList>
            <consortium name="Ensembl"/>
        </authorList>
    </citation>
    <scope>IDENTIFICATION</scope>
    <source>
        <strain evidence="1">Hd-rR</strain>
    </source>
</reference>
<dbReference type="GeneTree" id="ENSGT00940000177029"/>
<dbReference type="AlphaFoldDB" id="A0A3B3H4U3"/>
<sequence length="128" mass="13686">MVPLAIVDFLIDRLVQVALQHLNGKEVHLKGLGTLGILGLLFGLAVAEKEKAVGLCGAEVKGDGACLFSIPLVQNDERFGRLKCDGVQSGHVFTFEGHSPVDLHLGIALLCQPGQLESHIVVFVDNLH</sequence>
<dbReference type="Bgee" id="ENSORLG00000027978">
    <property type="expression patterns" value="Expressed in bone element and 1 other cell type or tissue"/>
</dbReference>
<dbReference type="Proteomes" id="UP000001038">
    <property type="component" value="Chromosome 15"/>
</dbReference>
<accession>A0A3B3H4U3</accession>
<dbReference type="InParanoid" id="A0A3B3H4U3"/>
<reference evidence="1" key="3">
    <citation type="submission" date="2025-09" db="UniProtKB">
        <authorList>
            <consortium name="Ensembl"/>
        </authorList>
    </citation>
    <scope>IDENTIFICATION</scope>
    <source>
        <strain evidence="1">Hd-rR</strain>
    </source>
</reference>
<evidence type="ECO:0000313" key="2">
    <source>
        <dbReference type="Proteomes" id="UP000001038"/>
    </source>
</evidence>
<name>A0A3B3H4U3_ORYLA</name>